<proteinExistence type="predicted"/>
<dbReference type="GeneID" id="64589866"/>
<dbReference type="RefSeq" id="XP_041163672.1">
    <property type="nucleotide sequence ID" value="XM_041296102.1"/>
</dbReference>
<gene>
    <name evidence="1" type="ORF">HD556DRAFT_117690</name>
</gene>
<dbReference type="Proteomes" id="UP000719766">
    <property type="component" value="Unassembled WGS sequence"/>
</dbReference>
<protein>
    <submittedName>
        <fullName evidence="1">Uncharacterized protein</fullName>
    </submittedName>
</protein>
<accession>A0A9P7J1D5</accession>
<organism evidence="1 2">
    <name type="scientific">Suillus plorans</name>
    <dbReference type="NCBI Taxonomy" id="116603"/>
    <lineage>
        <taxon>Eukaryota</taxon>
        <taxon>Fungi</taxon>
        <taxon>Dikarya</taxon>
        <taxon>Basidiomycota</taxon>
        <taxon>Agaricomycotina</taxon>
        <taxon>Agaricomycetes</taxon>
        <taxon>Agaricomycetidae</taxon>
        <taxon>Boletales</taxon>
        <taxon>Suillineae</taxon>
        <taxon>Suillaceae</taxon>
        <taxon>Suillus</taxon>
    </lineage>
</organism>
<evidence type="ECO:0000313" key="1">
    <source>
        <dbReference type="EMBL" id="KAG1799273.1"/>
    </source>
</evidence>
<name>A0A9P7J1D5_9AGAM</name>
<evidence type="ECO:0000313" key="2">
    <source>
        <dbReference type="Proteomes" id="UP000719766"/>
    </source>
</evidence>
<reference evidence="1" key="1">
    <citation type="journal article" date="2020" name="New Phytol.">
        <title>Comparative genomics reveals dynamic genome evolution in host specialist ectomycorrhizal fungi.</title>
        <authorList>
            <person name="Lofgren L.A."/>
            <person name="Nguyen N.H."/>
            <person name="Vilgalys R."/>
            <person name="Ruytinx J."/>
            <person name="Liao H.L."/>
            <person name="Branco S."/>
            <person name="Kuo A."/>
            <person name="LaButti K."/>
            <person name="Lipzen A."/>
            <person name="Andreopoulos W."/>
            <person name="Pangilinan J."/>
            <person name="Riley R."/>
            <person name="Hundley H."/>
            <person name="Na H."/>
            <person name="Barry K."/>
            <person name="Grigoriev I.V."/>
            <person name="Stajich J.E."/>
            <person name="Kennedy P.G."/>
        </authorList>
    </citation>
    <scope>NUCLEOTIDE SEQUENCE</scope>
    <source>
        <strain evidence="1">S12</strain>
    </source>
</reference>
<dbReference type="EMBL" id="JABBWE010000011">
    <property type="protein sequence ID" value="KAG1799273.1"/>
    <property type="molecule type" value="Genomic_DNA"/>
</dbReference>
<keyword evidence="2" id="KW-1185">Reference proteome</keyword>
<sequence length="208" mass="23473">MESRDTVLGAQIACSLRFSFDTMEMGVHLLVNEGKLNLTIKSAAMVWKKTSWTLSVSSSTPGHSREECSHISRTFAPPVTALSIKSGSMIVECLPFSNETVQVSFGLQTAATSWCMPSVHVVAVFSYLPFSLKHLASNRMRTLFRSYCESVPFIVLYPPQNSGVRHMFCHLSYHQSTVFACFYCSLRDSFETLKLHSKCQCRRFPSFW</sequence>
<comment type="caution">
    <text evidence="1">The sequence shown here is derived from an EMBL/GenBank/DDBJ whole genome shotgun (WGS) entry which is preliminary data.</text>
</comment>
<dbReference type="AlphaFoldDB" id="A0A9P7J1D5"/>